<organism evidence="2">
    <name type="scientific">Nothobranchius korthausae</name>
    <dbReference type="NCBI Taxonomy" id="1143690"/>
    <lineage>
        <taxon>Eukaryota</taxon>
        <taxon>Metazoa</taxon>
        <taxon>Chordata</taxon>
        <taxon>Craniata</taxon>
        <taxon>Vertebrata</taxon>
        <taxon>Euteleostomi</taxon>
        <taxon>Actinopterygii</taxon>
        <taxon>Neopterygii</taxon>
        <taxon>Teleostei</taxon>
        <taxon>Neoteleostei</taxon>
        <taxon>Acanthomorphata</taxon>
        <taxon>Ovalentaria</taxon>
        <taxon>Atherinomorphae</taxon>
        <taxon>Cyprinodontiformes</taxon>
        <taxon>Nothobranchiidae</taxon>
        <taxon>Nothobranchius</taxon>
    </lineage>
</organism>
<protein>
    <submittedName>
        <fullName evidence="2">Uncharacterized protein</fullName>
    </submittedName>
</protein>
<dbReference type="EMBL" id="HAEC01000222">
    <property type="protein sequence ID" value="SBQ68299.1"/>
    <property type="molecule type" value="Transcribed_RNA"/>
</dbReference>
<keyword evidence="1" id="KW-0472">Membrane</keyword>
<accession>A0A1A8GD58</accession>
<reference evidence="2" key="2">
    <citation type="submission" date="2016-06" db="EMBL/GenBank/DDBJ databases">
        <title>The genome of a short-lived fish provides insights into sex chromosome evolution and the genetic control of aging.</title>
        <authorList>
            <person name="Reichwald K."/>
            <person name="Felder M."/>
            <person name="Petzold A."/>
            <person name="Koch P."/>
            <person name="Groth M."/>
            <person name="Platzer M."/>
        </authorList>
    </citation>
    <scope>NUCLEOTIDE SEQUENCE</scope>
    <source>
        <tissue evidence="2">Brain</tissue>
    </source>
</reference>
<keyword evidence="1" id="KW-1133">Transmembrane helix</keyword>
<feature type="transmembrane region" description="Helical" evidence="1">
    <location>
        <begin position="15"/>
        <end position="34"/>
    </location>
</feature>
<evidence type="ECO:0000313" key="2">
    <source>
        <dbReference type="EMBL" id="SBQ68299.1"/>
    </source>
</evidence>
<evidence type="ECO:0000256" key="1">
    <source>
        <dbReference type="SAM" id="Phobius"/>
    </source>
</evidence>
<feature type="non-terminal residue" evidence="2">
    <location>
        <position position="1"/>
    </location>
</feature>
<gene>
    <name evidence="2" type="primary">Nfu_g_1_002000</name>
</gene>
<sequence length="40" mass="4411">QLTAFHNVAAQCTSFHFHSLDSALILLILIFCYGESGIQT</sequence>
<reference evidence="2" key="1">
    <citation type="submission" date="2016-05" db="EMBL/GenBank/DDBJ databases">
        <authorList>
            <person name="Lavstsen T."/>
            <person name="Jespersen J.S."/>
        </authorList>
    </citation>
    <scope>NUCLEOTIDE SEQUENCE</scope>
    <source>
        <tissue evidence="2">Brain</tissue>
    </source>
</reference>
<proteinExistence type="predicted"/>
<dbReference type="AlphaFoldDB" id="A0A1A8GD58"/>
<keyword evidence="1" id="KW-0812">Transmembrane</keyword>
<name>A0A1A8GD58_9TELE</name>